<reference evidence="3" key="1">
    <citation type="submission" date="2018-11" db="EMBL/GenBank/DDBJ databases">
        <authorList>
            <consortium name="Pathogen Informatics"/>
        </authorList>
    </citation>
    <scope>NUCLEOTIDE SEQUENCE [LARGE SCALE GENOMIC DNA]</scope>
</reference>
<dbReference type="Pfam" id="PF18701">
    <property type="entry name" value="DUF5641"/>
    <property type="match status" value="1"/>
</dbReference>
<protein>
    <recommendedName>
        <fullName evidence="2">DUF5641 domain-containing protein</fullName>
    </recommendedName>
</protein>
<dbReference type="InterPro" id="IPR040676">
    <property type="entry name" value="DUF5641"/>
</dbReference>
<feature type="domain" description="DUF5641" evidence="2">
    <location>
        <begin position="42"/>
        <end position="102"/>
    </location>
</feature>
<dbReference type="AlphaFoldDB" id="A0A3P7XHQ9"/>
<proteinExistence type="predicted"/>
<gene>
    <name evidence="3" type="ORF">HPBE_LOCUS2861</name>
</gene>
<name>A0A3P7XHQ9_HELPZ</name>
<feature type="region of interest" description="Disordered" evidence="1">
    <location>
        <begin position="1"/>
        <end position="48"/>
    </location>
</feature>
<sequence>MSPQQSEEFLTGDEVQGNSRSARPVLGSVRTPPDSVKNARSNPSTPHVGDVVLLTDDISRGKWNYGMTDKVHLGKDSSIRCIDVRTPNGKTLTRSVSALYPLEITSATAEPSAASDKTGQKLHRTRPYVWRKPPTRSSIPIGPPINITFSVVLANIRK</sequence>
<organism evidence="3">
    <name type="scientific">Heligmosomoides polygyrus</name>
    <name type="common">Parasitic roundworm</name>
    <dbReference type="NCBI Taxonomy" id="6339"/>
    <lineage>
        <taxon>Eukaryota</taxon>
        <taxon>Metazoa</taxon>
        <taxon>Ecdysozoa</taxon>
        <taxon>Nematoda</taxon>
        <taxon>Chromadorea</taxon>
        <taxon>Rhabditida</taxon>
        <taxon>Rhabditina</taxon>
        <taxon>Rhabditomorpha</taxon>
        <taxon>Strongyloidea</taxon>
        <taxon>Heligmosomidae</taxon>
        <taxon>Heligmosomoides</taxon>
    </lineage>
</organism>
<evidence type="ECO:0000259" key="2">
    <source>
        <dbReference type="Pfam" id="PF18701"/>
    </source>
</evidence>
<evidence type="ECO:0000256" key="1">
    <source>
        <dbReference type="SAM" id="MobiDB-lite"/>
    </source>
</evidence>
<evidence type="ECO:0000313" key="3">
    <source>
        <dbReference type="EMBL" id="VDO28882.1"/>
    </source>
</evidence>
<dbReference type="EMBL" id="UZAH01005256">
    <property type="protein sequence ID" value="VDO28882.1"/>
    <property type="molecule type" value="Genomic_DNA"/>
</dbReference>
<accession>A0A3P7XHQ9</accession>
<dbReference type="OrthoDB" id="6021331at2759"/>